<feature type="compositionally biased region" description="Acidic residues" evidence="5">
    <location>
        <begin position="204"/>
        <end position="220"/>
    </location>
</feature>
<keyword evidence="3" id="KW-0238">DNA-binding</keyword>
<dbReference type="GO" id="GO:0005634">
    <property type="term" value="C:nucleus"/>
    <property type="evidence" value="ECO:0007669"/>
    <property type="project" value="UniProtKB-SubCell"/>
</dbReference>
<dbReference type="PANTHER" id="PTHR16684">
    <property type="entry name" value="CENTROMERE PROTEIN C"/>
    <property type="match status" value="1"/>
</dbReference>
<name>M3C5R5_SPHMS</name>
<feature type="compositionally biased region" description="Polar residues" evidence="5">
    <location>
        <begin position="258"/>
        <end position="275"/>
    </location>
</feature>
<accession>M3C5R5</accession>
<dbReference type="eggNOG" id="ENOG502S47H">
    <property type="taxonomic scope" value="Eukaryota"/>
</dbReference>
<dbReference type="GO" id="GO:0051315">
    <property type="term" value="P:attachment of mitotic spindle microtubules to kinetochore"/>
    <property type="evidence" value="ECO:0007669"/>
    <property type="project" value="TreeGrafter"/>
</dbReference>
<comment type="similarity">
    <text evidence="2">Belongs to the CENP-C/MIF2 family.</text>
</comment>
<dbReference type="InterPro" id="IPR025974">
    <property type="entry name" value="Mif2/CENP-C_cupin"/>
</dbReference>
<evidence type="ECO:0000256" key="1">
    <source>
        <dbReference type="ARBA" id="ARBA00004123"/>
    </source>
</evidence>
<sequence>MASAANNATPGRRKKTGQQYFDVGKVGRKTGITLQDTGIRDEHGLEPVSGIFSSPISPEQNGDRTLTSETMEVQDSSAPDVTTTLGHRKTPRLPPARQSPLKRTSIGGSPKRMSSVRPQSRPAISEEPASSPRGHSEPAVNRKLQFETLNRNRKSLRVVDSQSPFKPKHKLRRSTGPERPDVYDYEEDDYGAQASSYDQTNGIVEEEEEEGVEQSIEGDDQPLMIGDEPREVEQTTLSVREAEAPAKRRRGRPRKSDVSNTSQVHISPEASSSGTKRARTSLHDSQIEADEQERPSKKSRPSNSSARYDQGEEVEAGASSVNVENENLTNVDDVDGHQPFLDSQLEAQADAEEQVEVPKRGRGRPKGKKAKAAVLKESDANRNVKPRGSPVKPSGSPIKGRGASMGPVSNVNLRAVTPAADAQEHTSRAGRNLINPLKFWENEGRIWRNGEIEGIIRAEPVEQSRARTKRRKKSRKNGNRLRDITEESETESTMPDEWEEQAGVIAGNVASWDPVMKEGDPENPREEDLAFAASSIVTRDVAGSDFKYAKVMTLPFFGAGFVDLPPEGFKRAKNSRKMQMIFFVHEGKVMVEIGATGMEVNQFALSKGGCWVVPRGNNYAITNESRTKNARIFFAQGSEVESSG</sequence>
<dbReference type="InterPro" id="IPR014710">
    <property type="entry name" value="RmlC-like_jellyroll"/>
</dbReference>
<feature type="compositionally biased region" description="Basic residues" evidence="5">
    <location>
        <begin position="360"/>
        <end position="371"/>
    </location>
</feature>
<dbReference type="GO" id="GO:0000776">
    <property type="term" value="C:kinetochore"/>
    <property type="evidence" value="ECO:0007669"/>
    <property type="project" value="InterPro"/>
</dbReference>
<evidence type="ECO:0000256" key="4">
    <source>
        <dbReference type="ARBA" id="ARBA00023242"/>
    </source>
</evidence>
<feature type="domain" description="Mif2/CENP-C cupin" evidence="6">
    <location>
        <begin position="546"/>
        <end position="636"/>
    </location>
</feature>
<dbReference type="Proteomes" id="UP000016931">
    <property type="component" value="Unassembled WGS sequence"/>
</dbReference>
<dbReference type="InterPro" id="IPR028929">
    <property type="entry name" value="Mif2_N"/>
</dbReference>
<evidence type="ECO:0000259" key="6">
    <source>
        <dbReference type="Pfam" id="PF11699"/>
    </source>
</evidence>
<dbReference type="GO" id="GO:0019237">
    <property type="term" value="F:centromeric DNA binding"/>
    <property type="evidence" value="ECO:0007669"/>
    <property type="project" value="InterPro"/>
</dbReference>
<dbReference type="GO" id="GO:0051382">
    <property type="term" value="P:kinetochore assembly"/>
    <property type="evidence" value="ECO:0007669"/>
    <property type="project" value="InterPro"/>
</dbReference>
<evidence type="ECO:0000313" key="9">
    <source>
        <dbReference type="Proteomes" id="UP000016931"/>
    </source>
</evidence>
<feature type="domain" description="Mif2 N-terminal" evidence="7">
    <location>
        <begin position="20"/>
        <end position="146"/>
    </location>
</feature>
<dbReference type="OrthoDB" id="1939643at2759"/>
<dbReference type="GeneID" id="27901442"/>
<dbReference type="EMBL" id="KB456261">
    <property type="protein sequence ID" value="EMF15616.1"/>
    <property type="molecule type" value="Genomic_DNA"/>
</dbReference>
<dbReference type="InterPro" id="IPR017956">
    <property type="entry name" value="AT_hook_DNA-bd_motif"/>
</dbReference>
<feature type="compositionally biased region" description="Basic and acidic residues" evidence="5">
    <location>
        <begin position="281"/>
        <end position="296"/>
    </location>
</feature>
<protein>
    <recommendedName>
        <fullName evidence="10">Mif2/CENP-C cupin domain-containing protein</fullName>
    </recommendedName>
</protein>
<reference evidence="8 9" key="1">
    <citation type="journal article" date="2012" name="PLoS Pathog.">
        <title>Diverse lifestyles and strategies of plant pathogenesis encoded in the genomes of eighteen Dothideomycetes fungi.</title>
        <authorList>
            <person name="Ohm R.A."/>
            <person name="Feau N."/>
            <person name="Henrissat B."/>
            <person name="Schoch C.L."/>
            <person name="Horwitz B.A."/>
            <person name="Barry K.W."/>
            <person name="Condon B.J."/>
            <person name="Copeland A.C."/>
            <person name="Dhillon B."/>
            <person name="Glaser F."/>
            <person name="Hesse C.N."/>
            <person name="Kosti I."/>
            <person name="LaButti K."/>
            <person name="Lindquist E.A."/>
            <person name="Lucas S."/>
            <person name="Salamov A.A."/>
            <person name="Bradshaw R.E."/>
            <person name="Ciuffetti L."/>
            <person name="Hamelin R.C."/>
            <person name="Kema G.H.J."/>
            <person name="Lawrence C."/>
            <person name="Scott J.A."/>
            <person name="Spatafora J.W."/>
            <person name="Turgeon B.G."/>
            <person name="de Wit P.J.G.M."/>
            <person name="Zhong S."/>
            <person name="Goodwin S.B."/>
            <person name="Grigoriev I.V."/>
        </authorList>
    </citation>
    <scope>NUCLEOTIDE SEQUENCE [LARGE SCALE GENOMIC DNA]</scope>
    <source>
        <strain evidence="8 9">SO2202</strain>
    </source>
</reference>
<dbReference type="Gene3D" id="2.60.120.10">
    <property type="entry name" value="Jelly Rolls"/>
    <property type="match status" value="1"/>
</dbReference>
<dbReference type="OMA" id="CHGRVQV"/>
<dbReference type="PRINTS" id="PR00929">
    <property type="entry name" value="ATHOOK"/>
</dbReference>
<keyword evidence="9" id="KW-1185">Reference proteome</keyword>
<comment type="subcellular location">
    <subcellularLocation>
        <location evidence="1">Nucleus</location>
    </subcellularLocation>
</comment>
<organism evidence="8 9">
    <name type="scientific">Sphaerulina musiva (strain SO2202)</name>
    <name type="common">Poplar stem canker fungus</name>
    <name type="synonym">Septoria musiva</name>
    <dbReference type="NCBI Taxonomy" id="692275"/>
    <lineage>
        <taxon>Eukaryota</taxon>
        <taxon>Fungi</taxon>
        <taxon>Dikarya</taxon>
        <taxon>Ascomycota</taxon>
        <taxon>Pezizomycotina</taxon>
        <taxon>Dothideomycetes</taxon>
        <taxon>Dothideomycetidae</taxon>
        <taxon>Mycosphaerellales</taxon>
        <taxon>Mycosphaerellaceae</taxon>
        <taxon>Sphaerulina</taxon>
    </lineage>
</organism>
<dbReference type="SMART" id="SM00384">
    <property type="entry name" value="AT_hook"/>
    <property type="match status" value="2"/>
</dbReference>
<dbReference type="Pfam" id="PF11699">
    <property type="entry name" value="CENP-C_C"/>
    <property type="match status" value="1"/>
</dbReference>
<evidence type="ECO:0000313" key="8">
    <source>
        <dbReference type="EMBL" id="EMF15616.1"/>
    </source>
</evidence>
<dbReference type="Pfam" id="PF15624">
    <property type="entry name" value="Mif2_N"/>
    <property type="match status" value="1"/>
</dbReference>
<feature type="compositionally biased region" description="Polar residues" evidence="5">
    <location>
        <begin position="51"/>
        <end position="85"/>
    </location>
</feature>
<feature type="region of interest" description="Disordered" evidence="5">
    <location>
        <begin position="463"/>
        <end position="496"/>
    </location>
</feature>
<evidence type="ECO:0000256" key="5">
    <source>
        <dbReference type="SAM" id="MobiDB-lite"/>
    </source>
</evidence>
<dbReference type="RefSeq" id="XP_016763737.1">
    <property type="nucleotide sequence ID" value="XM_016904305.1"/>
</dbReference>
<dbReference type="SUPFAM" id="SSF51182">
    <property type="entry name" value="RmlC-like cupins"/>
    <property type="match status" value="1"/>
</dbReference>
<dbReference type="GO" id="GO:0051455">
    <property type="term" value="P:spindle attachment to meiosis I kinetochore"/>
    <property type="evidence" value="ECO:0007669"/>
    <property type="project" value="TreeGrafter"/>
</dbReference>
<dbReference type="AlphaFoldDB" id="M3C5R5"/>
<feature type="compositionally biased region" description="Acidic residues" evidence="5">
    <location>
        <begin position="486"/>
        <end position="496"/>
    </location>
</feature>
<keyword evidence="4" id="KW-0539">Nucleus</keyword>
<feature type="compositionally biased region" description="Polar residues" evidence="5">
    <location>
        <begin position="319"/>
        <end position="330"/>
    </location>
</feature>
<feature type="region of interest" description="Disordered" evidence="5">
    <location>
        <begin position="1"/>
        <end position="406"/>
    </location>
</feature>
<dbReference type="STRING" id="692275.M3C5R5"/>
<proteinExistence type="inferred from homology"/>
<evidence type="ECO:0000256" key="3">
    <source>
        <dbReference type="ARBA" id="ARBA00023125"/>
    </source>
</evidence>
<dbReference type="HOGENOM" id="CLU_027966_0_0_1"/>
<dbReference type="PANTHER" id="PTHR16684:SF11">
    <property type="entry name" value="CENTROMERE PROTEIN C"/>
    <property type="match status" value="1"/>
</dbReference>
<dbReference type="InterPro" id="IPR011051">
    <property type="entry name" value="RmlC_Cupin_sf"/>
</dbReference>
<evidence type="ECO:0000259" key="7">
    <source>
        <dbReference type="Pfam" id="PF15624"/>
    </source>
</evidence>
<dbReference type="InterPro" id="IPR028386">
    <property type="entry name" value="CENP-C/Mif2/cnp3"/>
</dbReference>
<gene>
    <name evidence="8" type="ORF">SEPMUDRAFT_147447</name>
</gene>
<evidence type="ECO:0008006" key="10">
    <source>
        <dbReference type="Google" id="ProtNLM"/>
    </source>
</evidence>
<evidence type="ECO:0000256" key="2">
    <source>
        <dbReference type="ARBA" id="ARBA00010291"/>
    </source>
</evidence>
<feature type="compositionally biased region" description="Basic residues" evidence="5">
    <location>
        <begin position="466"/>
        <end position="479"/>
    </location>
</feature>